<proteinExistence type="predicted"/>
<dbReference type="AlphaFoldDB" id="A0A0F9PCZ7"/>
<dbReference type="EMBL" id="LAZR01002595">
    <property type="protein sequence ID" value="KKN28034.1"/>
    <property type="molecule type" value="Genomic_DNA"/>
</dbReference>
<dbReference type="InterPro" id="IPR002109">
    <property type="entry name" value="Glutaredoxin"/>
</dbReference>
<comment type="caution">
    <text evidence="3">The sequence shown here is derived from an EMBL/GenBank/DDBJ whole genome shotgun (WGS) entry which is preliminary data.</text>
</comment>
<accession>A0A0F9PCZ7</accession>
<gene>
    <name evidence="3" type="ORF">LCGC14_0858460</name>
</gene>
<dbReference type="SUPFAM" id="SSF52833">
    <property type="entry name" value="Thioredoxin-like"/>
    <property type="match status" value="1"/>
</dbReference>
<evidence type="ECO:0000313" key="3">
    <source>
        <dbReference type="EMBL" id="KKN28034.1"/>
    </source>
</evidence>
<dbReference type="Pfam" id="PF00462">
    <property type="entry name" value="Glutaredoxin"/>
    <property type="match status" value="1"/>
</dbReference>
<feature type="domain" description="Glutaredoxin" evidence="2">
    <location>
        <begin position="3"/>
        <end position="69"/>
    </location>
</feature>
<evidence type="ECO:0000256" key="1">
    <source>
        <dbReference type="SAM" id="MobiDB-lite"/>
    </source>
</evidence>
<evidence type="ECO:0000259" key="2">
    <source>
        <dbReference type="Pfam" id="PF00462"/>
    </source>
</evidence>
<organism evidence="3">
    <name type="scientific">marine sediment metagenome</name>
    <dbReference type="NCBI Taxonomy" id="412755"/>
    <lineage>
        <taxon>unclassified sequences</taxon>
        <taxon>metagenomes</taxon>
        <taxon>ecological metagenomes</taxon>
    </lineage>
</organism>
<feature type="region of interest" description="Disordered" evidence="1">
    <location>
        <begin position="81"/>
        <end position="103"/>
    </location>
</feature>
<dbReference type="InterPro" id="IPR036249">
    <property type="entry name" value="Thioredoxin-like_sf"/>
</dbReference>
<dbReference type="Gene3D" id="3.40.30.10">
    <property type="entry name" value="Glutaredoxin"/>
    <property type="match status" value="1"/>
</dbReference>
<sequence>MVVRVYGKPDCKICKAAKKKLQLLGVDYQSLDFDATVSLHDSWRADNSAAVLAAYRLHNERLPIIFIDDRPYDYPGAMRELKTRRSRGNTEETSTKIDRISDA</sequence>
<reference evidence="3" key="1">
    <citation type="journal article" date="2015" name="Nature">
        <title>Complex archaea that bridge the gap between prokaryotes and eukaryotes.</title>
        <authorList>
            <person name="Spang A."/>
            <person name="Saw J.H."/>
            <person name="Jorgensen S.L."/>
            <person name="Zaremba-Niedzwiedzka K."/>
            <person name="Martijn J."/>
            <person name="Lind A.E."/>
            <person name="van Eijk R."/>
            <person name="Schleper C."/>
            <person name="Guy L."/>
            <person name="Ettema T.J."/>
        </authorList>
    </citation>
    <scope>NUCLEOTIDE SEQUENCE</scope>
</reference>
<protein>
    <recommendedName>
        <fullName evidence="2">Glutaredoxin domain-containing protein</fullName>
    </recommendedName>
</protein>
<name>A0A0F9PCZ7_9ZZZZ</name>